<evidence type="ECO:0000313" key="3">
    <source>
        <dbReference type="EMBL" id="OAD91363.1"/>
    </source>
</evidence>
<dbReference type="STRING" id="1385699.A7A78_11950"/>
<comment type="caution">
    <text evidence="3">The sequence shown here is derived from an EMBL/GenBank/DDBJ whole genome shotgun (WGS) entry which is preliminary data.</text>
</comment>
<dbReference type="InterPro" id="IPR011990">
    <property type="entry name" value="TPR-like_helical_dom_sf"/>
</dbReference>
<feature type="repeat" description="TPR" evidence="1">
    <location>
        <begin position="51"/>
        <end position="84"/>
    </location>
</feature>
<reference evidence="3 4" key="1">
    <citation type="submission" date="2016-05" db="EMBL/GenBank/DDBJ databases">
        <title>Genome sequencing of Vitellibacter soesokkakensis RSSK-12.</title>
        <authorList>
            <person name="Thevarajoo S."/>
            <person name="Selvaratnam C."/>
            <person name="Goh K.M."/>
            <person name="Chan K.-G."/>
            <person name="Chong C.S."/>
        </authorList>
    </citation>
    <scope>NUCLEOTIDE SEQUENCE [LARGE SCALE GENOMIC DNA]</scope>
    <source>
        <strain evidence="3 4">RSSK-12</strain>
    </source>
</reference>
<dbReference type="EMBL" id="LXIE01000013">
    <property type="protein sequence ID" value="OAD91363.1"/>
    <property type="molecule type" value="Genomic_DNA"/>
</dbReference>
<dbReference type="SUPFAM" id="SSF48452">
    <property type="entry name" value="TPR-like"/>
    <property type="match status" value="1"/>
</dbReference>
<dbReference type="Proteomes" id="UP000077552">
    <property type="component" value="Unassembled WGS sequence"/>
</dbReference>
<feature type="chain" id="PRO_5008392131" evidence="2">
    <location>
        <begin position="23"/>
        <end position="111"/>
    </location>
</feature>
<dbReference type="InterPro" id="IPR019734">
    <property type="entry name" value="TPR_rpt"/>
</dbReference>
<dbReference type="RefSeq" id="WP_068761823.1">
    <property type="nucleotide sequence ID" value="NZ_LXIE01000013.1"/>
</dbReference>
<protein>
    <submittedName>
        <fullName evidence="3">Uncharacterized protein</fullName>
    </submittedName>
</protein>
<dbReference type="Gene3D" id="1.25.40.10">
    <property type="entry name" value="Tetratricopeptide repeat domain"/>
    <property type="match status" value="1"/>
</dbReference>
<organism evidence="3 4">
    <name type="scientific">Aequorivita soesokkakensis</name>
    <dbReference type="NCBI Taxonomy" id="1385699"/>
    <lineage>
        <taxon>Bacteria</taxon>
        <taxon>Pseudomonadati</taxon>
        <taxon>Bacteroidota</taxon>
        <taxon>Flavobacteriia</taxon>
        <taxon>Flavobacteriales</taxon>
        <taxon>Flavobacteriaceae</taxon>
        <taxon>Aequorivita</taxon>
    </lineage>
</organism>
<gene>
    <name evidence="3" type="ORF">A7A78_11950</name>
</gene>
<keyword evidence="4" id="KW-1185">Reference proteome</keyword>
<dbReference type="OrthoDB" id="1453951at2"/>
<evidence type="ECO:0000313" key="4">
    <source>
        <dbReference type="Proteomes" id="UP000077552"/>
    </source>
</evidence>
<name>A0A1A9LDT3_9FLAO</name>
<feature type="signal peptide" evidence="2">
    <location>
        <begin position="1"/>
        <end position="22"/>
    </location>
</feature>
<dbReference type="PROSITE" id="PS50005">
    <property type="entry name" value="TPR"/>
    <property type="match status" value="1"/>
</dbReference>
<keyword evidence="2" id="KW-0732">Signal</keyword>
<dbReference type="AlphaFoldDB" id="A0A1A9LDT3"/>
<accession>A0A1A9LDT3</accession>
<keyword evidence="1" id="KW-0802">TPR repeat</keyword>
<evidence type="ECO:0000256" key="2">
    <source>
        <dbReference type="SAM" id="SignalP"/>
    </source>
</evidence>
<sequence>MKFKSNLLAFLLFAGITSISFSQSNTKTDVNKDIDVVRVYEQVVQEGYGTPFIYKNLANAYYFRNEYNQALIWFEKLFEAEKNTDPEIAQRYQQTLKAIKANKNSAAVVKI</sequence>
<evidence type="ECO:0000256" key="1">
    <source>
        <dbReference type="PROSITE-ProRule" id="PRU00339"/>
    </source>
</evidence>
<proteinExistence type="predicted"/>